<reference evidence="2" key="1">
    <citation type="submission" date="2020-09" db="EMBL/GenBank/DDBJ databases">
        <title>Genome-Enabled Discovery of Anthraquinone Biosynthesis in Senna tora.</title>
        <authorList>
            <person name="Kang S.-H."/>
            <person name="Pandey R.P."/>
            <person name="Lee C.-M."/>
            <person name="Sim J.-S."/>
            <person name="Jeong J.-T."/>
            <person name="Choi B.-S."/>
            <person name="Jung M."/>
            <person name="Ginzburg D."/>
            <person name="Zhao K."/>
            <person name="Won S.Y."/>
            <person name="Oh T.-J."/>
            <person name="Yu Y."/>
            <person name="Kim N.-H."/>
            <person name="Lee O.R."/>
            <person name="Lee T.-H."/>
            <person name="Bashyal P."/>
            <person name="Kim T.-S."/>
            <person name="Lee W.-H."/>
            <person name="Kawkins C."/>
            <person name="Kim C.-K."/>
            <person name="Kim J.S."/>
            <person name="Ahn B.O."/>
            <person name="Rhee S.Y."/>
            <person name="Sohng J.K."/>
        </authorList>
    </citation>
    <scope>NUCLEOTIDE SEQUENCE</scope>
    <source>
        <tissue evidence="2">Leaf</tissue>
    </source>
</reference>
<evidence type="ECO:0000313" key="2">
    <source>
        <dbReference type="EMBL" id="KAF7840621.1"/>
    </source>
</evidence>
<keyword evidence="3" id="KW-1185">Reference proteome</keyword>
<name>A0A834X8X2_9FABA</name>
<proteinExistence type="predicted"/>
<feature type="compositionally biased region" description="Polar residues" evidence="1">
    <location>
        <begin position="196"/>
        <end position="208"/>
    </location>
</feature>
<feature type="compositionally biased region" description="Basic and acidic residues" evidence="1">
    <location>
        <begin position="381"/>
        <end position="391"/>
    </location>
</feature>
<dbReference type="OrthoDB" id="10395669at2759"/>
<organism evidence="2 3">
    <name type="scientific">Senna tora</name>
    <dbReference type="NCBI Taxonomy" id="362788"/>
    <lineage>
        <taxon>Eukaryota</taxon>
        <taxon>Viridiplantae</taxon>
        <taxon>Streptophyta</taxon>
        <taxon>Embryophyta</taxon>
        <taxon>Tracheophyta</taxon>
        <taxon>Spermatophyta</taxon>
        <taxon>Magnoliopsida</taxon>
        <taxon>eudicotyledons</taxon>
        <taxon>Gunneridae</taxon>
        <taxon>Pentapetalae</taxon>
        <taxon>rosids</taxon>
        <taxon>fabids</taxon>
        <taxon>Fabales</taxon>
        <taxon>Fabaceae</taxon>
        <taxon>Caesalpinioideae</taxon>
        <taxon>Cassia clade</taxon>
        <taxon>Senna</taxon>
    </lineage>
</organism>
<dbReference type="AlphaFoldDB" id="A0A834X8X2"/>
<evidence type="ECO:0000256" key="1">
    <source>
        <dbReference type="SAM" id="MobiDB-lite"/>
    </source>
</evidence>
<feature type="region of interest" description="Disordered" evidence="1">
    <location>
        <begin position="63"/>
        <end position="86"/>
    </location>
</feature>
<comment type="caution">
    <text evidence="2">The sequence shown here is derived from an EMBL/GenBank/DDBJ whole genome shotgun (WGS) entry which is preliminary data.</text>
</comment>
<sequence length="432" mass="45718">MLSKRSIKLLHRLKLNELGEVGVGEAINSQPTRDGRGHGSYFIPKTMPWDLPKEMPVSLCHGAQASKEFPPPPPSPYAKKKAEEGKREVLEGQNGSVLLPSPLSSPPVPVVLLMFHSHSITAFRVCGAAMVTLAADLLGGGAAAIDGRSTLFLPIGTHSLSSRTKLLCLLLSGIGNPKLGFSATRKPSSSSSSSSGRTCSLPATSDSPPATLRDRKLKITPRDVHSRSVHALLRAEPIDVGIAHRSPRILESIEDFAVVAVENKQRTTWNIMRWVTISKEEKTLISTLNLQPAEENESNVGAPATERLLQGVPAGGILQGDISAGGGQSSSGEGIVEADSEVKRSLSVGNVTAVENGGDLVGDLLLSERVRLGVDKSGIGESRERGDDARESGVVGQNDGVVDGTVGVVVGFDGRKRRRGRRSRSGFSHLAL</sequence>
<accession>A0A834X8X2</accession>
<evidence type="ECO:0000313" key="3">
    <source>
        <dbReference type="Proteomes" id="UP000634136"/>
    </source>
</evidence>
<feature type="region of interest" description="Disordered" evidence="1">
    <location>
        <begin position="182"/>
        <end position="211"/>
    </location>
</feature>
<gene>
    <name evidence="2" type="ORF">G2W53_002919</name>
</gene>
<feature type="region of interest" description="Disordered" evidence="1">
    <location>
        <begin position="377"/>
        <end position="397"/>
    </location>
</feature>
<dbReference type="Proteomes" id="UP000634136">
    <property type="component" value="Unassembled WGS sequence"/>
</dbReference>
<protein>
    <submittedName>
        <fullName evidence="2">Uncharacterized protein</fullName>
    </submittedName>
</protein>
<dbReference type="EMBL" id="JAAIUW010000002">
    <property type="protein sequence ID" value="KAF7840621.1"/>
    <property type="molecule type" value="Genomic_DNA"/>
</dbReference>